<feature type="compositionally biased region" description="Polar residues" evidence="1">
    <location>
        <begin position="98"/>
        <end position="109"/>
    </location>
</feature>
<sequence>MGLTNDYRISVIVVLCKDCGEDVGLYPARHVCSNVKKPQLPILCSSTTSPFENWNHQQEKNTKPSDLSSLLKNTESSLIDQQVSSTTNDGGMWNFFRTMNSSKPNNSSVQEKEPEPESYYSAYTASIKKSSSFSDFDSHSLSPSLQRAKSTATGRKMTDGSRKNGKWDELIADKKPTEKSNVSWLKMMSYSLDSSKEDYPESDEDSWEGETHVSRILREHYQSKNKANKAPLPSWLYDDHTPISALAQIPNTEEVHQEHVKLRREASKARRIWESSKPLTSREQELQALRATPVQIQDDNDLKPSILRTYSERVSSRSAMSDLPERGRIHVQSLNAPSKQNSFLQNGHQFRIEKDHLSSRLQIAPTRTSSRYV</sequence>
<keyword evidence="3" id="KW-1185">Reference proteome</keyword>
<dbReference type="InParanoid" id="A0A1C7NQS4"/>
<dbReference type="OrthoDB" id="2683368at2759"/>
<dbReference type="EMBL" id="LUGH01000010">
    <property type="protein sequence ID" value="OBZ91495.1"/>
    <property type="molecule type" value="Genomic_DNA"/>
</dbReference>
<feature type="compositionally biased region" description="Low complexity" evidence="1">
    <location>
        <begin position="132"/>
        <end position="145"/>
    </location>
</feature>
<dbReference type="AlphaFoldDB" id="A0A1C7NQS4"/>
<feature type="region of interest" description="Disordered" evidence="1">
    <location>
        <begin position="132"/>
        <end position="164"/>
    </location>
</feature>
<name>A0A1C7NQS4_9FUNG</name>
<evidence type="ECO:0000256" key="1">
    <source>
        <dbReference type="SAM" id="MobiDB-lite"/>
    </source>
</evidence>
<comment type="caution">
    <text evidence="2">The sequence shown here is derived from an EMBL/GenBank/DDBJ whole genome shotgun (WGS) entry which is preliminary data.</text>
</comment>
<protein>
    <submittedName>
        <fullName evidence="2">Uncharacterized protein</fullName>
    </submittedName>
</protein>
<accession>A0A1C7NQS4</accession>
<evidence type="ECO:0000313" key="3">
    <source>
        <dbReference type="Proteomes" id="UP000093000"/>
    </source>
</evidence>
<evidence type="ECO:0000313" key="2">
    <source>
        <dbReference type="EMBL" id="OBZ91495.1"/>
    </source>
</evidence>
<proteinExistence type="predicted"/>
<organism evidence="2 3">
    <name type="scientific">Choanephora cucurbitarum</name>
    <dbReference type="NCBI Taxonomy" id="101091"/>
    <lineage>
        <taxon>Eukaryota</taxon>
        <taxon>Fungi</taxon>
        <taxon>Fungi incertae sedis</taxon>
        <taxon>Mucoromycota</taxon>
        <taxon>Mucoromycotina</taxon>
        <taxon>Mucoromycetes</taxon>
        <taxon>Mucorales</taxon>
        <taxon>Mucorineae</taxon>
        <taxon>Choanephoraceae</taxon>
        <taxon>Choanephoroideae</taxon>
        <taxon>Choanephora</taxon>
    </lineage>
</organism>
<feature type="region of interest" description="Disordered" evidence="1">
    <location>
        <begin position="98"/>
        <end position="117"/>
    </location>
</feature>
<gene>
    <name evidence="2" type="ORF">A0J61_00461</name>
</gene>
<dbReference type="Proteomes" id="UP000093000">
    <property type="component" value="Unassembled WGS sequence"/>
</dbReference>
<reference evidence="2 3" key="1">
    <citation type="submission" date="2016-03" db="EMBL/GenBank/DDBJ databases">
        <title>Choanephora cucurbitarum.</title>
        <authorList>
            <person name="Min B."/>
            <person name="Park H."/>
            <person name="Park J.-H."/>
            <person name="Shin H.-D."/>
            <person name="Choi I.-G."/>
        </authorList>
    </citation>
    <scope>NUCLEOTIDE SEQUENCE [LARGE SCALE GENOMIC DNA]</scope>
    <source>
        <strain evidence="2 3">KUS-F28377</strain>
    </source>
</reference>